<dbReference type="SUPFAM" id="SSF81301">
    <property type="entry name" value="Nucleotidyltransferase"/>
    <property type="match status" value="1"/>
</dbReference>
<feature type="domain" description="Polymerase beta nucleotidyltransferase" evidence="8">
    <location>
        <begin position="16"/>
        <end position="98"/>
    </location>
</feature>
<dbReference type="AlphaFoldDB" id="A0A0P0G451"/>
<evidence type="ECO:0000256" key="6">
    <source>
        <dbReference type="ARBA" id="ARBA00022840"/>
    </source>
</evidence>
<dbReference type="CDD" id="cd05403">
    <property type="entry name" value="NT_KNTase_like"/>
    <property type="match status" value="1"/>
</dbReference>
<dbReference type="InterPro" id="IPR043519">
    <property type="entry name" value="NT_sf"/>
</dbReference>
<evidence type="ECO:0000313" key="9">
    <source>
        <dbReference type="EMBL" id="ALJ62670.1"/>
    </source>
</evidence>
<dbReference type="Proteomes" id="UP000061809">
    <property type="component" value="Chromosome"/>
</dbReference>
<evidence type="ECO:0000256" key="7">
    <source>
        <dbReference type="ARBA" id="ARBA00022842"/>
    </source>
</evidence>
<proteinExistence type="predicted"/>
<sequence>MKTKNDYISLLKSCGSELQQQFGVRSLHLFGSVARNEQKETSDIDIYVETETPNPFLIVRMKAYLEKLLGCSVDVIRAHKNMNAFLKQQIEKDGIHVF</sequence>
<reference evidence="9 10" key="1">
    <citation type="journal article" date="2015" name="Science">
        <title>Genetic determinants of in vivo fitness and diet responsiveness in multiple human gut Bacteroides.</title>
        <authorList>
            <person name="Wu M."/>
            <person name="McNulty N.P."/>
            <person name="Rodionov D.A."/>
            <person name="Khoroshkin M.S."/>
            <person name="Griffin N.W."/>
            <person name="Cheng J."/>
            <person name="Latreille P."/>
            <person name="Kerstetter R.A."/>
            <person name="Terrapon N."/>
            <person name="Henrissat B."/>
            <person name="Osterman A.L."/>
            <person name="Gordon J.I."/>
        </authorList>
    </citation>
    <scope>NUCLEOTIDE SEQUENCE [LARGE SCALE GENOMIC DNA]</scope>
    <source>
        <strain evidence="9 10">WH2</strain>
    </source>
</reference>
<dbReference type="Gene3D" id="3.30.460.10">
    <property type="entry name" value="Beta Polymerase, domain 2"/>
    <property type="match status" value="1"/>
</dbReference>
<evidence type="ECO:0000256" key="2">
    <source>
        <dbReference type="ARBA" id="ARBA00022679"/>
    </source>
</evidence>
<keyword evidence="6" id="KW-0067">ATP-binding</keyword>
<evidence type="ECO:0000259" key="8">
    <source>
        <dbReference type="Pfam" id="PF18765"/>
    </source>
</evidence>
<keyword evidence="2 9" id="KW-0808">Transferase</keyword>
<organism evidence="9 10">
    <name type="scientific">Bacteroides cellulosilyticus</name>
    <dbReference type="NCBI Taxonomy" id="246787"/>
    <lineage>
        <taxon>Bacteria</taxon>
        <taxon>Pseudomonadati</taxon>
        <taxon>Bacteroidota</taxon>
        <taxon>Bacteroidia</taxon>
        <taxon>Bacteroidales</taxon>
        <taxon>Bacteroidaceae</taxon>
        <taxon>Bacteroides</taxon>
    </lineage>
</organism>
<dbReference type="EMBL" id="CP012801">
    <property type="protein sequence ID" value="ALJ62670.1"/>
    <property type="molecule type" value="Genomic_DNA"/>
</dbReference>
<keyword evidence="5" id="KW-0547">Nucleotide-binding</keyword>
<dbReference type="InterPro" id="IPR041633">
    <property type="entry name" value="Polbeta"/>
</dbReference>
<accession>A0A0P0G451</accession>
<evidence type="ECO:0000256" key="5">
    <source>
        <dbReference type="ARBA" id="ARBA00022741"/>
    </source>
</evidence>
<dbReference type="PANTHER" id="PTHR33571">
    <property type="entry name" value="SSL8005 PROTEIN"/>
    <property type="match status" value="1"/>
</dbReference>
<keyword evidence="4" id="KW-0479">Metal-binding</keyword>
<dbReference type="GO" id="GO:0016779">
    <property type="term" value="F:nucleotidyltransferase activity"/>
    <property type="evidence" value="ECO:0007669"/>
    <property type="project" value="UniProtKB-KW"/>
</dbReference>
<gene>
    <name evidence="9" type="ORF">BcellWH2_05472</name>
</gene>
<protein>
    <submittedName>
        <fullName evidence="9">Nucleotidyltransferase domain protein</fullName>
    </submittedName>
</protein>
<evidence type="ECO:0000313" key="10">
    <source>
        <dbReference type="Proteomes" id="UP000061809"/>
    </source>
</evidence>
<dbReference type="RefSeq" id="WP_029428065.1">
    <property type="nucleotide sequence ID" value="NZ_CP012801.1"/>
</dbReference>
<name>A0A0P0G451_9BACE</name>
<evidence type="ECO:0000256" key="4">
    <source>
        <dbReference type="ARBA" id="ARBA00022723"/>
    </source>
</evidence>
<keyword evidence="3" id="KW-0548">Nucleotidyltransferase</keyword>
<dbReference type="PANTHER" id="PTHR33571:SF14">
    <property type="entry name" value="PROTEIN ADENYLYLTRANSFERASE MJ0435-RELATED"/>
    <property type="match status" value="1"/>
</dbReference>
<comment type="cofactor">
    <cofactor evidence="1">
        <name>Mg(2+)</name>
        <dbReference type="ChEBI" id="CHEBI:18420"/>
    </cofactor>
</comment>
<dbReference type="GO" id="GO:0005524">
    <property type="term" value="F:ATP binding"/>
    <property type="evidence" value="ECO:0007669"/>
    <property type="project" value="UniProtKB-KW"/>
</dbReference>
<dbReference type="GO" id="GO:0046872">
    <property type="term" value="F:metal ion binding"/>
    <property type="evidence" value="ECO:0007669"/>
    <property type="project" value="UniProtKB-KW"/>
</dbReference>
<evidence type="ECO:0000256" key="1">
    <source>
        <dbReference type="ARBA" id="ARBA00001946"/>
    </source>
</evidence>
<dbReference type="PATRIC" id="fig|246787.4.peg.5646"/>
<keyword evidence="7" id="KW-0460">Magnesium</keyword>
<dbReference type="InterPro" id="IPR052038">
    <property type="entry name" value="Type-VII_TA_antitoxin"/>
</dbReference>
<dbReference type="KEGG" id="bcel:BcellWH2_05472"/>
<evidence type="ECO:0000256" key="3">
    <source>
        <dbReference type="ARBA" id="ARBA00022695"/>
    </source>
</evidence>
<dbReference type="Pfam" id="PF18765">
    <property type="entry name" value="Polbeta"/>
    <property type="match status" value="1"/>
</dbReference>